<evidence type="ECO:0000313" key="3">
    <source>
        <dbReference type="Proteomes" id="UP001152747"/>
    </source>
</evidence>
<reference evidence="2" key="1">
    <citation type="submission" date="2022-11" db="EMBL/GenBank/DDBJ databases">
        <authorList>
            <person name="Kikuchi T."/>
        </authorList>
    </citation>
    <scope>NUCLEOTIDE SEQUENCE</scope>
    <source>
        <strain evidence="2">PS1010</strain>
    </source>
</reference>
<accession>A0A9P1MU30</accession>
<dbReference type="AlphaFoldDB" id="A0A9P1MU30"/>
<feature type="domain" description="F-box" evidence="1">
    <location>
        <begin position="42"/>
        <end position="86"/>
    </location>
</feature>
<evidence type="ECO:0000259" key="1">
    <source>
        <dbReference type="PROSITE" id="PS50181"/>
    </source>
</evidence>
<protein>
    <recommendedName>
        <fullName evidence="1">F-box domain-containing protein</fullName>
    </recommendedName>
</protein>
<evidence type="ECO:0000313" key="2">
    <source>
        <dbReference type="EMBL" id="CAI5438891.1"/>
    </source>
</evidence>
<dbReference type="EMBL" id="CANHGI010000001">
    <property type="protein sequence ID" value="CAI5438891.1"/>
    <property type="molecule type" value="Genomic_DNA"/>
</dbReference>
<dbReference type="Proteomes" id="UP001152747">
    <property type="component" value="Unassembled WGS sequence"/>
</dbReference>
<proteinExistence type="predicted"/>
<name>A0A9P1MU30_9PELO</name>
<dbReference type="OrthoDB" id="5832952at2759"/>
<sequence>MKNLIRKLSFRNKSPGVLKKSSSALMKLMKSSEKLDDIQQQQNIMNSLPLDMLKIIVDRMNFFEQMKMTRICKEMNSYLMEKWRMIKKLDIRKKDINEATSSSNWHRHSKSYVAIQIIDDTAFMVIDEQWTSGDLYVLLSMMHLFHDWVEVVEMDAPIAELTVVSLSDITLEKWYTFQCLMKAFNNFDTDFHLESDFISDRQIYWPCVRELTIRTKAAQANHLARVLDYGVKSAYVVDRKLLDKLRIVFDDMEGMTNKIVNKHIYHFRCWAGSVGWDHRYETQFLGKV</sequence>
<gene>
    <name evidence="2" type="ORF">CAMP_LOCUS1528</name>
</gene>
<organism evidence="2 3">
    <name type="scientific">Caenorhabditis angaria</name>
    <dbReference type="NCBI Taxonomy" id="860376"/>
    <lineage>
        <taxon>Eukaryota</taxon>
        <taxon>Metazoa</taxon>
        <taxon>Ecdysozoa</taxon>
        <taxon>Nematoda</taxon>
        <taxon>Chromadorea</taxon>
        <taxon>Rhabditida</taxon>
        <taxon>Rhabditina</taxon>
        <taxon>Rhabditomorpha</taxon>
        <taxon>Rhabditoidea</taxon>
        <taxon>Rhabditidae</taxon>
        <taxon>Peloderinae</taxon>
        <taxon>Caenorhabditis</taxon>
    </lineage>
</organism>
<dbReference type="InterPro" id="IPR001810">
    <property type="entry name" value="F-box_dom"/>
</dbReference>
<dbReference type="PROSITE" id="PS50181">
    <property type="entry name" value="FBOX"/>
    <property type="match status" value="1"/>
</dbReference>
<comment type="caution">
    <text evidence="2">The sequence shown here is derived from an EMBL/GenBank/DDBJ whole genome shotgun (WGS) entry which is preliminary data.</text>
</comment>
<keyword evidence="3" id="KW-1185">Reference proteome</keyword>